<sequence length="252" mass="27394">MLLASSLVLPVQAQSEFSLEHNELRAQLSPVRYATLAAEQGGKIKRISVREGQRVEKGQRLVEFDCALQAAQLQKARAQLAGAKNTHTGNQRMADLNAIGSVELNNSLIEVAKAQADIAYLDATIKSCTIDAPYAGSIGEQRAREQEFVQAGQPLLDILDDSALELEFIVPSRWLGWFKPGHNFAVQIEDTGKTYPVKLRYTAARVDPLSQSVKAVAVIDGQFEELLAGMSGQIQIAPPELTPESASEVPTQ</sequence>
<dbReference type="GO" id="GO:1990281">
    <property type="term" value="C:efflux pump complex"/>
    <property type="evidence" value="ECO:0007669"/>
    <property type="project" value="TreeGrafter"/>
</dbReference>
<dbReference type="InterPro" id="IPR058624">
    <property type="entry name" value="MdtA-like_HH"/>
</dbReference>
<proteinExistence type="inferred from homology"/>
<dbReference type="Proteomes" id="UP000243073">
    <property type="component" value="Unassembled WGS sequence"/>
</dbReference>
<gene>
    <name evidence="4" type="ORF">BFR47_05390</name>
</gene>
<dbReference type="AlphaFoldDB" id="A0A1J4QC21"/>
<name>A0A1J4QC21_9GAMM</name>
<dbReference type="PANTHER" id="PTHR30469:SF15">
    <property type="entry name" value="HLYD FAMILY OF SECRETION PROTEINS"/>
    <property type="match status" value="1"/>
</dbReference>
<dbReference type="NCBIfam" id="TIGR01730">
    <property type="entry name" value="RND_mfp"/>
    <property type="match status" value="1"/>
</dbReference>
<dbReference type="Pfam" id="PF25876">
    <property type="entry name" value="HH_MFP_RND"/>
    <property type="match status" value="1"/>
</dbReference>
<dbReference type="GO" id="GO:0015562">
    <property type="term" value="F:efflux transmembrane transporter activity"/>
    <property type="evidence" value="ECO:0007669"/>
    <property type="project" value="TreeGrafter"/>
</dbReference>
<keyword evidence="5" id="KW-1185">Reference proteome</keyword>
<evidence type="ECO:0000259" key="2">
    <source>
        <dbReference type="Pfam" id="PF25876"/>
    </source>
</evidence>
<feature type="domain" description="Multidrug resistance protein MdtA-like alpha-helical hairpin" evidence="2">
    <location>
        <begin position="70"/>
        <end position="134"/>
    </location>
</feature>
<comment type="caution">
    <text evidence="4">The sequence shown here is derived from an EMBL/GenBank/DDBJ whole genome shotgun (WGS) entry which is preliminary data.</text>
</comment>
<dbReference type="PANTHER" id="PTHR30469">
    <property type="entry name" value="MULTIDRUG RESISTANCE PROTEIN MDTA"/>
    <property type="match status" value="1"/>
</dbReference>
<dbReference type="EMBL" id="MDKE01000066">
    <property type="protein sequence ID" value="OIN04840.1"/>
    <property type="molecule type" value="Genomic_DNA"/>
</dbReference>
<feature type="domain" description="Multidrug resistance protein MdtA-like barrel-sandwich hybrid" evidence="3">
    <location>
        <begin position="34"/>
        <end position="156"/>
    </location>
</feature>
<comment type="similarity">
    <text evidence="1">Belongs to the membrane fusion protein (MFP) (TC 8.A.1) family.</text>
</comment>
<reference evidence="4 5" key="1">
    <citation type="submission" date="2016-07" db="EMBL/GenBank/DDBJ databases">
        <title>Draft Genome Sequence of Oceanisphaera psychrotolerans, isolated from coastal sediment samples.</title>
        <authorList>
            <person name="Zhuo S."/>
            <person name="Ruan Z."/>
        </authorList>
    </citation>
    <scope>NUCLEOTIDE SEQUENCE [LARGE SCALE GENOMIC DNA]</scope>
    <source>
        <strain evidence="4 5">LAM-WHM-ZC</strain>
    </source>
</reference>
<evidence type="ECO:0000313" key="4">
    <source>
        <dbReference type="EMBL" id="OIN04840.1"/>
    </source>
</evidence>
<dbReference type="InterPro" id="IPR058625">
    <property type="entry name" value="MdtA-like_BSH"/>
</dbReference>
<evidence type="ECO:0000313" key="5">
    <source>
        <dbReference type="Proteomes" id="UP000243073"/>
    </source>
</evidence>
<protein>
    <submittedName>
        <fullName evidence="4">Efflux transporter periplasmic adaptor subunit</fullName>
    </submittedName>
</protein>
<dbReference type="Gene3D" id="2.40.30.170">
    <property type="match status" value="1"/>
</dbReference>
<evidence type="ECO:0000259" key="3">
    <source>
        <dbReference type="Pfam" id="PF25917"/>
    </source>
</evidence>
<dbReference type="OrthoDB" id="9793801at2"/>
<dbReference type="InterPro" id="IPR006143">
    <property type="entry name" value="RND_pump_MFP"/>
</dbReference>
<accession>A0A1J4QC21</accession>
<dbReference type="Pfam" id="PF25917">
    <property type="entry name" value="BSH_RND"/>
    <property type="match status" value="1"/>
</dbReference>
<dbReference type="SUPFAM" id="SSF111369">
    <property type="entry name" value="HlyD-like secretion proteins"/>
    <property type="match status" value="1"/>
</dbReference>
<dbReference type="Gene3D" id="2.40.50.100">
    <property type="match status" value="1"/>
</dbReference>
<dbReference type="STRING" id="1414654.BFR47_05390"/>
<evidence type="ECO:0000256" key="1">
    <source>
        <dbReference type="ARBA" id="ARBA00009477"/>
    </source>
</evidence>
<organism evidence="4 5">
    <name type="scientific">Oceanisphaera psychrotolerans</name>
    <dbReference type="NCBI Taxonomy" id="1414654"/>
    <lineage>
        <taxon>Bacteria</taxon>
        <taxon>Pseudomonadati</taxon>
        <taxon>Pseudomonadota</taxon>
        <taxon>Gammaproteobacteria</taxon>
        <taxon>Aeromonadales</taxon>
        <taxon>Aeromonadaceae</taxon>
        <taxon>Oceanisphaera</taxon>
    </lineage>
</organism>